<dbReference type="NCBIfam" id="TIGR00030">
    <property type="entry name" value="S21p"/>
    <property type="match status" value="1"/>
</dbReference>
<feature type="region of interest" description="Disordered" evidence="4">
    <location>
        <begin position="133"/>
        <end position="191"/>
    </location>
</feature>
<evidence type="ECO:0000256" key="3">
    <source>
        <dbReference type="ARBA" id="ARBA00023274"/>
    </source>
</evidence>
<evidence type="ECO:0000313" key="6">
    <source>
        <dbReference type="Proteomes" id="UP001497512"/>
    </source>
</evidence>
<dbReference type="Pfam" id="PF01165">
    <property type="entry name" value="Ribosomal_S21"/>
    <property type="match status" value="1"/>
</dbReference>
<dbReference type="Gene3D" id="1.20.5.1150">
    <property type="entry name" value="Ribosomal protein S8"/>
    <property type="match status" value="1"/>
</dbReference>
<reference evidence="5" key="1">
    <citation type="submission" date="2024-02" db="EMBL/GenBank/DDBJ databases">
        <authorList>
            <consortium name="ELIXIR-Norway"/>
            <consortium name="Elixir Norway"/>
        </authorList>
    </citation>
    <scope>NUCLEOTIDE SEQUENCE</scope>
</reference>
<evidence type="ECO:0000256" key="4">
    <source>
        <dbReference type="SAM" id="MobiDB-lite"/>
    </source>
</evidence>
<evidence type="ECO:0000256" key="2">
    <source>
        <dbReference type="ARBA" id="ARBA00022980"/>
    </source>
</evidence>
<keyword evidence="6" id="KW-1185">Reference proteome</keyword>
<name>A0ABP0THK5_9BRYO</name>
<evidence type="ECO:0000256" key="1">
    <source>
        <dbReference type="ARBA" id="ARBA00006640"/>
    </source>
</evidence>
<dbReference type="EMBL" id="OZ019903">
    <property type="protein sequence ID" value="CAK9196205.1"/>
    <property type="molecule type" value="Genomic_DNA"/>
</dbReference>
<dbReference type="Proteomes" id="UP001497512">
    <property type="component" value="Chromosome 11"/>
</dbReference>
<feature type="compositionally biased region" description="Basic residues" evidence="4">
    <location>
        <begin position="138"/>
        <end position="152"/>
    </location>
</feature>
<dbReference type="InterPro" id="IPR001911">
    <property type="entry name" value="Ribosomal_bS21"/>
</dbReference>
<dbReference type="PRINTS" id="PR00976">
    <property type="entry name" value="RIBOSOMALS21"/>
</dbReference>
<sequence length="191" mass="20590">MASALCPVASVVSVAPRCSVESSSSSSSISSGGVCGSNSITSSSFGSSSVKLPLVAQQQAFPGSNMPISVEMTVADPSLQYANLMWFRGSYNAQVFVGEDEPADSVVRRFRKAVMMAGVIPECRRRRFFETPQDIVKRKQQNARRKKPRRFTGPRPEGFGGFGDKKEGGSNANNDDDDFWGYAEEGADANL</sequence>
<dbReference type="InterPro" id="IPR038380">
    <property type="entry name" value="Ribosomal_bS21_sf"/>
</dbReference>
<keyword evidence="3" id="KW-0687">Ribonucleoprotein</keyword>
<dbReference type="PANTHER" id="PTHR21109:SF0">
    <property type="entry name" value="SMALL RIBOSOMAL SUBUNIT PROTEIN BS21M"/>
    <property type="match status" value="1"/>
</dbReference>
<keyword evidence="2" id="KW-0689">Ribosomal protein</keyword>
<proteinExistence type="inferred from homology"/>
<organism evidence="5 6">
    <name type="scientific">Sphagnum troendelagicum</name>
    <dbReference type="NCBI Taxonomy" id="128251"/>
    <lineage>
        <taxon>Eukaryota</taxon>
        <taxon>Viridiplantae</taxon>
        <taxon>Streptophyta</taxon>
        <taxon>Embryophyta</taxon>
        <taxon>Bryophyta</taxon>
        <taxon>Sphagnophytina</taxon>
        <taxon>Sphagnopsida</taxon>
        <taxon>Sphagnales</taxon>
        <taxon>Sphagnaceae</taxon>
        <taxon>Sphagnum</taxon>
    </lineage>
</organism>
<evidence type="ECO:0000313" key="5">
    <source>
        <dbReference type="EMBL" id="CAK9196205.1"/>
    </source>
</evidence>
<dbReference type="PANTHER" id="PTHR21109">
    <property type="entry name" value="MITOCHONDRIAL 28S RIBOSOMAL PROTEIN S21"/>
    <property type="match status" value="1"/>
</dbReference>
<protein>
    <submittedName>
        <fullName evidence="5">Uncharacterized protein</fullName>
    </submittedName>
</protein>
<dbReference type="HAMAP" id="MF_00358">
    <property type="entry name" value="Ribosomal_bS21"/>
    <property type="match status" value="1"/>
</dbReference>
<gene>
    <name evidence="5" type="ORF">CSSPTR1EN2_LOCUS3357</name>
</gene>
<comment type="similarity">
    <text evidence="1">Belongs to the bacterial ribosomal protein bS21 family.</text>
</comment>
<accession>A0ABP0THK5</accession>